<feature type="signal peptide" evidence="1">
    <location>
        <begin position="1"/>
        <end position="19"/>
    </location>
</feature>
<gene>
    <name evidence="2" type="ORF">FSARC_9349</name>
</gene>
<dbReference type="AlphaFoldDB" id="A0A8H4TR36"/>
<reference evidence="2" key="1">
    <citation type="journal article" date="2020" name="BMC Genomics">
        <title>Correction to: Identification and distribution of gene clusters required for synthesis of sphingolipid metabolism inhibitors in diverse species of the filamentous fungus Fusarium.</title>
        <authorList>
            <person name="Kim H.S."/>
            <person name="Lohmar J.M."/>
            <person name="Busman M."/>
            <person name="Brown D.W."/>
            <person name="Naumann T.A."/>
            <person name="Divon H.H."/>
            <person name="Lysoe E."/>
            <person name="Uhlig S."/>
            <person name="Proctor R.H."/>
        </authorList>
    </citation>
    <scope>NUCLEOTIDE SEQUENCE</scope>
    <source>
        <strain evidence="2">NRRL 20472</strain>
    </source>
</reference>
<feature type="chain" id="PRO_5034739260" evidence="1">
    <location>
        <begin position="20"/>
        <end position="512"/>
    </location>
</feature>
<comment type="caution">
    <text evidence="2">The sequence shown here is derived from an EMBL/GenBank/DDBJ whole genome shotgun (WGS) entry which is preliminary data.</text>
</comment>
<accession>A0A8H4TR36</accession>
<evidence type="ECO:0000313" key="3">
    <source>
        <dbReference type="Proteomes" id="UP000622797"/>
    </source>
</evidence>
<sequence>MRSLSSSFLLSYVISHALAVDQANIVDVCNEFFGVVGCFRDLTFPSHAEPELNSGGVQVDAKVVTKQVNICDAITEGMGDSIFVTNAKTNCECLYDASYTGLQPSFKQYYDGQVNTVVTSGRFDYIYNAEKCLFDADYTISTDRAAVLKSQQLSATNGWTVLRAPEINVPLYKKLVTALETCQQGPCNGPKIRTLFANYVDNADSITDSDLTRMLNNWITLFASLKKKTADVQTYAKQVQSRLKTVSSKVNSVKASVCKNSACKGSTPANAFKKYSSTVSKVQGLQGVPNAAQRSIANIPKMTQITRNALKYTTTAADESYYLELANDYQINSLRDFIKAFRVTQYLPQAAEDLKKLGNTFNLISNHAGAAKDGAASINSILSTNWSKNSELAKTAAGRKVRDGLISIQKSFRNELKGPLDNLVKANKGVEDLLNQFQLRKKRLEFASGGVPYNRWTNVDMPVPCGKERTETYESNGFFKDYTWDEIKTCQYSPPKVPFIKQFIPFIKYRFV</sequence>
<dbReference type="Proteomes" id="UP000622797">
    <property type="component" value="Unassembled WGS sequence"/>
</dbReference>
<protein>
    <submittedName>
        <fullName evidence="2">Uncharacterized protein</fullName>
    </submittedName>
</protein>
<keyword evidence="1" id="KW-0732">Signal</keyword>
<name>A0A8H4TR36_9HYPO</name>
<evidence type="ECO:0000256" key="1">
    <source>
        <dbReference type="SAM" id="SignalP"/>
    </source>
</evidence>
<dbReference type="EMBL" id="JABEXW010000533">
    <property type="protein sequence ID" value="KAF4962571.1"/>
    <property type="molecule type" value="Genomic_DNA"/>
</dbReference>
<organism evidence="2 3">
    <name type="scientific">Fusarium sarcochroum</name>
    <dbReference type="NCBI Taxonomy" id="1208366"/>
    <lineage>
        <taxon>Eukaryota</taxon>
        <taxon>Fungi</taxon>
        <taxon>Dikarya</taxon>
        <taxon>Ascomycota</taxon>
        <taxon>Pezizomycotina</taxon>
        <taxon>Sordariomycetes</taxon>
        <taxon>Hypocreomycetidae</taxon>
        <taxon>Hypocreales</taxon>
        <taxon>Nectriaceae</taxon>
        <taxon>Fusarium</taxon>
        <taxon>Fusarium lateritium species complex</taxon>
    </lineage>
</organism>
<evidence type="ECO:0000313" key="2">
    <source>
        <dbReference type="EMBL" id="KAF4962571.1"/>
    </source>
</evidence>
<proteinExistence type="predicted"/>
<reference evidence="2" key="2">
    <citation type="submission" date="2020-05" db="EMBL/GenBank/DDBJ databases">
        <authorList>
            <person name="Kim H.-S."/>
            <person name="Proctor R.H."/>
            <person name="Brown D.W."/>
        </authorList>
    </citation>
    <scope>NUCLEOTIDE SEQUENCE</scope>
    <source>
        <strain evidence="2">NRRL 20472</strain>
    </source>
</reference>
<keyword evidence="3" id="KW-1185">Reference proteome</keyword>
<dbReference type="OrthoDB" id="5042680at2759"/>